<evidence type="ECO:0000259" key="3">
    <source>
        <dbReference type="Pfam" id="PF22766"/>
    </source>
</evidence>
<dbReference type="GO" id="GO:0006888">
    <property type="term" value="P:endoplasmic reticulum to Golgi vesicle-mediated transport"/>
    <property type="evidence" value="ECO:0007669"/>
    <property type="project" value="TreeGrafter"/>
</dbReference>
<dbReference type="EMBL" id="JAPDFR010000009">
    <property type="protein sequence ID" value="KAK0383783.1"/>
    <property type="molecule type" value="Genomic_DNA"/>
</dbReference>
<dbReference type="InterPro" id="IPR046362">
    <property type="entry name" value="Zw10/DSL1_C_sf"/>
</dbReference>
<accession>A0AA39GAK6</accession>
<dbReference type="InterPro" id="IPR055148">
    <property type="entry name" value="ZW10_C_2"/>
</dbReference>
<sequence>MATTTDAKKLSDALLSFALEGKFPEDITSLPPVSGTDLEPAIQALDKAKQDLEAEIHIINEETKDDVGSWVRNAKTLQEDIIRSKTIANDIVREAEAPDVSGKALEDAEAKAEFLNREVQYSSQLHAVLKRIQNANNALNDVEVACSEARIIDALHLLENAWTALDRIEVDKSTRVLKVLNSRSFSLKNRIHEVFDRAWKGMLVFDVEVGEATIRDSIPGVQMSLADAAIGLKAYKEVDERMEQLWRNLDAAIILPRMDHQRKEAPSIRVNGDTLQLQGQAMSGIKPLLTDLEAALAMLASKLPRDLLQPLSQWMMPDLIRRLIEHWLNPAVPSNLTNMDVFQSMIEDAKSFCQRLDDLGYAHIDEIQQWVKNAPTIWLGKCRETALDSIRRSLAKGIGEARPVEKIEKQMVSVAEGNELATTGAGASADTNDWGAEWGAEWDDNDEEMGGTEDDRKAAHPETEATPRTEEDDGADAWGWGEDDEGAPNDTHSSEQNSKPKPDEVDDAAAAWGWADEDETTNQEPDSKSSPAKGRKRPQAPAPEETRELVLKETYHISSMPDPVLELINRILEDGATLTRGEDQYSHVAHTAPGLFSLPTFSLALFRAISPHYYPVDEGGSMYLYNDAVYLADKLATFSEVWKQREDLTPRARSLLRMDTDIKSLRSFANRSYSNAMNLQKTVLRDFLGGAQSLMQHDESGAAIESGIARIRTVASVWEPILARSVWSQAIGSLAEVLATKIIIDVLEMSSISQDEAYNIASLIAKATALDDLFLPSRLSGVAAPTGEDEVPATAQYAPSWLRLKYLSEVLQSNLNEVKFLWVESELSLYFTVGEVVDLIEASFELNPRTREVIREIRSKPTPMAS</sequence>
<feature type="coiled-coil region" evidence="1">
    <location>
        <begin position="105"/>
        <end position="145"/>
    </location>
</feature>
<dbReference type="AlphaFoldDB" id="A0AA39GAK6"/>
<evidence type="ECO:0000256" key="1">
    <source>
        <dbReference type="SAM" id="Coils"/>
    </source>
</evidence>
<dbReference type="PANTHER" id="PTHR12205:SF0">
    <property type="entry name" value="CENTROMERE_KINETOCHORE PROTEIN ZW10 HOMOLOG"/>
    <property type="match status" value="1"/>
</dbReference>
<evidence type="ECO:0000313" key="4">
    <source>
        <dbReference type="EMBL" id="KAK0383783.1"/>
    </source>
</evidence>
<keyword evidence="5" id="KW-1185">Reference proteome</keyword>
<feature type="region of interest" description="Disordered" evidence="2">
    <location>
        <begin position="419"/>
        <end position="547"/>
    </location>
</feature>
<dbReference type="GO" id="GO:0005737">
    <property type="term" value="C:cytoplasm"/>
    <property type="evidence" value="ECO:0007669"/>
    <property type="project" value="GOC"/>
</dbReference>
<gene>
    <name evidence="4" type="ORF">NLU13_9694</name>
</gene>
<reference evidence="4" key="1">
    <citation type="submission" date="2022-10" db="EMBL/GenBank/DDBJ databases">
        <title>Determination and structural analysis of whole genome sequence of Sarocladium strictum F4-1.</title>
        <authorList>
            <person name="Hu L."/>
            <person name="Jiang Y."/>
        </authorList>
    </citation>
    <scope>NUCLEOTIDE SEQUENCE</scope>
    <source>
        <strain evidence="4">F4-1</strain>
    </source>
</reference>
<dbReference type="GO" id="GO:1990423">
    <property type="term" value="C:RZZ complex"/>
    <property type="evidence" value="ECO:0007669"/>
    <property type="project" value="TreeGrafter"/>
</dbReference>
<protein>
    <recommendedName>
        <fullName evidence="3">ZW10 C-terminal helical domain-containing protein</fullName>
    </recommendedName>
</protein>
<comment type="caution">
    <text evidence="4">The sequence shown here is derived from an EMBL/GenBank/DDBJ whole genome shotgun (WGS) entry which is preliminary data.</text>
</comment>
<proteinExistence type="predicted"/>
<feature type="compositionally biased region" description="Basic and acidic residues" evidence="2">
    <location>
        <begin position="453"/>
        <end position="469"/>
    </location>
</feature>
<dbReference type="Pfam" id="PF22766">
    <property type="entry name" value="ZW10_C2"/>
    <property type="match status" value="1"/>
</dbReference>
<organism evidence="4 5">
    <name type="scientific">Sarocladium strictum</name>
    <name type="common">Black bundle disease fungus</name>
    <name type="synonym">Acremonium strictum</name>
    <dbReference type="NCBI Taxonomy" id="5046"/>
    <lineage>
        <taxon>Eukaryota</taxon>
        <taxon>Fungi</taxon>
        <taxon>Dikarya</taxon>
        <taxon>Ascomycota</taxon>
        <taxon>Pezizomycotina</taxon>
        <taxon>Sordariomycetes</taxon>
        <taxon>Hypocreomycetidae</taxon>
        <taxon>Hypocreales</taxon>
        <taxon>Sarocladiaceae</taxon>
        <taxon>Sarocladium</taxon>
    </lineage>
</organism>
<feature type="compositionally biased region" description="Acidic residues" evidence="2">
    <location>
        <begin position="470"/>
        <end position="487"/>
    </location>
</feature>
<dbReference type="Gene3D" id="1.10.357.150">
    <property type="match status" value="1"/>
</dbReference>
<feature type="domain" description="ZW10 C-terminal helical" evidence="3">
    <location>
        <begin position="703"/>
        <end position="855"/>
    </location>
</feature>
<evidence type="ECO:0000256" key="2">
    <source>
        <dbReference type="SAM" id="MobiDB-lite"/>
    </source>
</evidence>
<feature type="compositionally biased region" description="Acidic residues" evidence="2">
    <location>
        <begin position="440"/>
        <end position="452"/>
    </location>
</feature>
<dbReference type="PANTHER" id="PTHR12205">
    <property type="entry name" value="CENTROMERE/KINETOCHORE PROTEIN ZW10"/>
    <property type="match status" value="1"/>
</dbReference>
<keyword evidence="1" id="KW-0175">Coiled coil</keyword>
<dbReference type="Proteomes" id="UP001175261">
    <property type="component" value="Unassembled WGS sequence"/>
</dbReference>
<dbReference type="GO" id="GO:0007094">
    <property type="term" value="P:mitotic spindle assembly checkpoint signaling"/>
    <property type="evidence" value="ECO:0007669"/>
    <property type="project" value="TreeGrafter"/>
</dbReference>
<name>A0AA39GAK6_SARSR</name>
<evidence type="ECO:0000313" key="5">
    <source>
        <dbReference type="Proteomes" id="UP001175261"/>
    </source>
</evidence>